<protein>
    <submittedName>
        <fullName evidence="2">Uncharacterized protein</fullName>
    </submittedName>
</protein>
<keyword evidence="1" id="KW-0732">Signal</keyword>
<keyword evidence="3" id="KW-1185">Reference proteome</keyword>
<proteinExistence type="predicted"/>
<evidence type="ECO:0000256" key="1">
    <source>
        <dbReference type="SAM" id="SignalP"/>
    </source>
</evidence>
<organism evidence="2 3">
    <name type="scientific">Tahibacter harae</name>
    <dbReference type="NCBI Taxonomy" id="2963937"/>
    <lineage>
        <taxon>Bacteria</taxon>
        <taxon>Pseudomonadati</taxon>
        <taxon>Pseudomonadota</taxon>
        <taxon>Gammaproteobacteria</taxon>
        <taxon>Lysobacterales</taxon>
        <taxon>Rhodanobacteraceae</taxon>
        <taxon>Tahibacter</taxon>
    </lineage>
</organism>
<sequence length="133" mass="14309">MKPRSAPWRGSGFRGARTRASLAAVLGMALAFAAAATVAAPLDEAAATNRLLQQLKRSAPYRVHGDCLSLLVEESEPAFFGIAVHEKHGDGCPGDPATAPVLDRFRVDVATGAMRRYDVVEDRYAEWAPDMAR</sequence>
<name>A0ABT1QV85_9GAMM</name>
<accession>A0ABT1QV85</accession>
<dbReference type="EMBL" id="JANFQO010000015">
    <property type="protein sequence ID" value="MCQ4166191.1"/>
    <property type="molecule type" value="Genomic_DNA"/>
</dbReference>
<feature type="chain" id="PRO_5046585115" evidence="1">
    <location>
        <begin position="40"/>
        <end position="133"/>
    </location>
</feature>
<gene>
    <name evidence="2" type="ORF">NM961_15830</name>
</gene>
<dbReference type="Proteomes" id="UP001165498">
    <property type="component" value="Unassembled WGS sequence"/>
</dbReference>
<feature type="signal peptide" evidence="1">
    <location>
        <begin position="1"/>
        <end position="39"/>
    </location>
</feature>
<evidence type="ECO:0000313" key="3">
    <source>
        <dbReference type="Proteomes" id="UP001165498"/>
    </source>
</evidence>
<comment type="caution">
    <text evidence="2">The sequence shown here is derived from an EMBL/GenBank/DDBJ whole genome shotgun (WGS) entry which is preliminary data.</text>
</comment>
<dbReference type="RefSeq" id="WP_255915383.1">
    <property type="nucleotide sequence ID" value="NZ_JANFQO010000015.1"/>
</dbReference>
<reference evidence="2" key="1">
    <citation type="submission" date="2022-07" db="EMBL/GenBank/DDBJ databases">
        <title>Tahibacter sp., a new gammaproteobacterium isolated from the silt sample collected at pig farm.</title>
        <authorList>
            <person name="Chen H."/>
        </authorList>
    </citation>
    <scope>NUCLEOTIDE SEQUENCE</scope>
    <source>
        <strain evidence="2">P2K</strain>
    </source>
</reference>
<evidence type="ECO:0000313" key="2">
    <source>
        <dbReference type="EMBL" id="MCQ4166191.1"/>
    </source>
</evidence>